<dbReference type="GO" id="GO:0009279">
    <property type="term" value="C:cell outer membrane"/>
    <property type="evidence" value="ECO:0007669"/>
    <property type="project" value="UniProtKB-SubCell"/>
</dbReference>
<dbReference type="InterPro" id="IPR012944">
    <property type="entry name" value="SusD_RagB_dom"/>
</dbReference>
<comment type="subcellular location">
    <subcellularLocation>
        <location evidence="1">Cell outer membrane</location>
    </subcellularLocation>
</comment>
<dbReference type="Pfam" id="PF14322">
    <property type="entry name" value="SusD-like_3"/>
    <property type="match status" value="1"/>
</dbReference>
<dbReference type="InterPro" id="IPR033985">
    <property type="entry name" value="SusD-like_N"/>
</dbReference>
<feature type="domain" description="RagB/SusD" evidence="6">
    <location>
        <begin position="301"/>
        <end position="621"/>
    </location>
</feature>
<dbReference type="InterPro" id="IPR011990">
    <property type="entry name" value="TPR-like_helical_dom_sf"/>
</dbReference>
<evidence type="ECO:0000256" key="1">
    <source>
        <dbReference type="ARBA" id="ARBA00004442"/>
    </source>
</evidence>
<dbReference type="SUPFAM" id="SSF48452">
    <property type="entry name" value="TPR-like"/>
    <property type="match status" value="1"/>
</dbReference>
<dbReference type="RefSeq" id="WP_160905060.1">
    <property type="nucleotide sequence ID" value="NZ_WVHS01000001.1"/>
</dbReference>
<keyword evidence="5" id="KW-0998">Cell outer membrane</keyword>
<evidence type="ECO:0000259" key="6">
    <source>
        <dbReference type="Pfam" id="PF07980"/>
    </source>
</evidence>
<organism evidence="8 9">
    <name type="scientific">Hufsiella ginkgonis</name>
    <dbReference type="NCBI Taxonomy" id="2695274"/>
    <lineage>
        <taxon>Bacteria</taxon>
        <taxon>Pseudomonadati</taxon>
        <taxon>Bacteroidota</taxon>
        <taxon>Sphingobacteriia</taxon>
        <taxon>Sphingobacteriales</taxon>
        <taxon>Sphingobacteriaceae</taxon>
        <taxon>Hufsiella</taxon>
    </lineage>
</organism>
<comment type="caution">
    <text evidence="8">The sequence shown here is derived from an EMBL/GenBank/DDBJ whole genome shotgun (WGS) entry which is preliminary data.</text>
</comment>
<evidence type="ECO:0000256" key="2">
    <source>
        <dbReference type="ARBA" id="ARBA00006275"/>
    </source>
</evidence>
<dbReference type="Gene3D" id="1.25.40.390">
    <property type="match status" value="1"/>
</dbReference>
<keyword evidence="9" id="KW-1185">Reference proteome</keyword>
<reference evidence="8 9" key="1">
    <citation type="submission" date="2019-11" db="EMBL/GenBank/DDBJ databases">
        <title>Pedobacter sp. HMF7056 Genome sequencing and assembly.</title>
        <authorList>
            <person name="Kang H."/>
            <person name="Kim H."/>
            <person name="Joh K."/>
        </authorList>
    </citation>
    <scope>NUCLEOTIDE SEQUENCE [LARGE SCALE GENOMIC DNA]</scope>
    <source>
        <strain evidence="8 9">HMF7056</strain>
    </source>
</reference>
<dbReference type="EMBL" id="WVHS01000001">
    <property type="protein sequence ID" value="MXV14052.1"/>
    <property type="molecule type" value="Genomic_DNA"/>
</dbReference>
<dbReference type="PROSITE" id="PS51257">
    <property type="entry name" value="PROKAR_LIPOPROTEIN"/>
    <property type="match status" value="1"/>
</dbReference>
<evidence type="ECO:0000259" key="7">
    <source>
        <dbReference type="Pfam" id="PF14322"/>
    </source>
</evidence>
<sequence length="621" mass="69482">MKGIKYFIAIMLFTGFTACKQDVLDIAPTTLLNKDQIFSSEAGVNAYFASMYYELPVLDFSYVNGQYGYNNFPAEGNTYTGNWTYEFLDGGPGYSGNNHNPNNGNSDFASWRKCYKAIRNVNSFLADVAVVSLAENKRIAYTAEARFLRAYNYMHLARIYGGVPILLENQVFDGGADTSPLNVPRNNESAVWDQVKADLDYAVSNLPETSVYGRANKYAALGILSRAMLFAGSVAKFGTVQINGLAGIEASKANSYLEASYAASKAIIDSKKYSLYNNYPTDKARNFQMLFIEVDKRGANPEAIFCKGWDYETTRYTHSQDCFALPEFIKGRSGYANRQQPSLDIVEMFEHVDGTPGTLNIGTAPTTASPTGAYVHYATVADLFKDFDPRFFGSILTSGQTFKNTLITAQRGVLDHTVTANFGRVQGNAKLQYYDAAQKKMVATGTPIVGTGNSRENSYSFWNKKYLDPDRPASLCGTWDSETDFIDIRYAEILLNFAEAADYLGKPGALESINLIRARAGIVPLASVDQARIRHERIVELAFENQLFFDMRRWRILTSEFNNRPRYGLDIYYDVQGKDYVFEKVTGSGNRTYNQDGRLNYEQIPLAERSKNPLLVNNPLY</sequence>
<evidence type="ECO:0000256" key="5">
    <source>
        <dbReference type="ARBA" id="ARBA00023237"/>
    </source>
</evidence>
<protein>
    <submittedName>
        <fullName evidence="8">RagB/SusD family nutrient uptake outer membrane protein</fullName>
    </submittedName>
</protein>
<gene>
    <name evidence="8" type="ORF">GS398_01975</name>
</gene>
<name>A0A7K1XSX9_9SPHI</name>
<dbReference type="AlphaFoldDB" id="A0A7K1XSX9"/>
<keyword evidence="3" id="KW-0732">Signal</keyword>
<feature type="domain" description="SusD-like N-terminal" evidence="7">
    <location>
        <begin position="105"/>
        <end position="229"/>
    </location>
</feature>
<dbReference type="Proteomes" id="UP000451233">
    <property type="component" value="Unassembled WGS sequence"/>
</dbReference>
<evidence type="ECO:0000313" key="8">
    <source>
        <dbReference type="EMBL" id="MXV14052.1"/>
    </source>
</evidence>
<proteinExistence type="inferred from homology"/>
<evidence type="ECO:0000313" key="9">
    <source>
        <dbReference type="Proteomes" id="UP000451233"/>
    </source>
</evidence>
<evidence type="ECO:0000256" key="4">
    <source>
        <dbReference type="ARBA" id="ARBA00023136"/>
    </source>
</evidence>
<comment type="similarity">
    <text evidence="2">Belongs to the SusD family.</text>
</comment>
<keyword evidence="4" id="KW-0472">Membrane</keyword>
<evidence type="ECO:0000256" key="3">
    <source>
        <dbReference type="ARBA" id="ARBA00022729"/>
    </source>
</evidence>
<dbReference type="Pfam" id="PF07980">
    <property type="entry name" value="SusD_RagB"/>
    <property type="match status" value="1"/>
</dbReference>
<accession>A0A7K1XSX9</accession>